<feature type="chain" id="PRO_5021948075" evidence="2">
    <location>
        <begin position="25"/>
        <end position="556"/>
    </location>
</feature>
<protein>
    <submittedName>
        <fullName evidence="3">Exo-alpha-sialidase</fullName>
    </submittedName>
</protein>
<gene>
    <name evidence="3" type="ORF">E6H05_12000</name>
</gene>
<evidence type="ECO:0000313" key="4">
    <source>
        <dbReference type="Proteomes" id="UP000318834"/>
    </source>
</evidence>
<dbReference type="SUPFAM" id="SSF50939">
    <property type="entry name" value="Sialidases"/>
    <property type="match status" value="1"/>
</dbReference>
<dbReference type="AlphaFoldDB" id="A0A537IL99"/>
<organism evidence="3 4">
    <name type="scientific">Candidatus Segetimicrobium genomatis</name>
    <dbReference type="NCBI Taxonomy" id="2569760"/>
    <lineage>
        <taxon>Bacteria</taxon>
        <taxon>Bacillati</taxon>
        <taxon>Candidatus Sysuimicrobiota</taxon>
        <taxon>Candidatus Sysuimicrobiia</taxon>
        <taxon>Candidatus Sysuimicrobiales</taxon>
        <taxon>Candidatus Segetimicrobiaceae</taxon>
        <taxon>Candidatus Segetimicrobium</taxon>
    </lineage>
</organism>
<evidence type="ECO:0000313" key="3">
    <source>
        <dbReference type="EMBL" id="TMI71852.1"/>
    </source>
</evidence>
<evidence type="ECO:0000256" key="2">
    <source>
        <dbReference type="SAM" id="SignalP"/>
    </source>
</evidence>
<dbReference type="Gene3D" id="2.120.10.10">
    <property type="match status" value="2"/>
</dbReference>
<dbReference type="Proteomes" id="UP000318834">
    <property type="component" value="Unassembled WGS sequence"/>
</dbReference>
<keyword evidence="2" id="KW-0732">Signal</keyword>
<sequence length="556" mass="59251">MKVHLFVFTLVVAVVFALSSAVHVASSGETRVTRDNTAGSYLRYDGETDATMTACSTGRRSQNEPTVAVNPRSSDVIVAGSNDYCAQIVNGDVWAGYYRSTDGGTTWSDSLLPGYPQDASAAGVASPAHGQCAAAGDPTQAFDTQGRLFYGFICFNRVKPINGSLYVATYDQDGARYVRTVLVDSGTPSANFAGLFQDKINLTVDQTRGSRSGSLYVAWARYNGYAPNNVILFSRSTDHGQTFSRPIRVTQGLFEEQFADLAVGPEGDVYLTFRTISHQPSTFDAIWLVKSTDGGASWSDPQVVARITPFDSDQFGGGDCGDGPFACATGFTYSRFASLSAVAADETGVHVVWSAENAAGQAKIYVRNSPDGLSWPSPAATLDSNPAGHQYFPDIASANGAIMTVFYDSRADTAYSPNLPPGDTADGKNSGGAVDTFVATSSDGGVTWNETKVSSVSSNYNWETHGSRRDPFWGDYIYISAVPGGAYVVFTDSRDLVPGDDPRETGASDDQDEFDVFQPCTYVPNDINAPSYSSPSISNSCLSQGGLDQNIYGARP</sequence>
<feature type="signal peptide" evidence="2">
    <location>
        <begin position="1"/>
        <end position="24"/>
    </location>
</feature>
<dbReference type="CDD" id="cd15482">
    <property type="entry name" value="Sialidase_non-viral"/>
    <property type="match status" value="2"/>
</dbReference>
<feature type="compositionally biased region" description="Low complexity" evidence="1">
    <location>
        <begin position="534"/>
        <end position="543"/>
    </location>
</feature>
<feature type="region of interest" description="Disordered" evidence="1">
    <location>
        <begin position="534"/>
        <end position="556"/>
    </location>
</feature>
<reference evidence="3 4" key="1">
    <citation type="journal article" date="2019" name="Nat. Microbiol.">
        <title>Mediterranean grassland soil C-N compound turnover is dependent on rainfall and depth, and is mediated by genomically divergent microorganisms.</title>
        <authorList>
            <person name="Diamond S."/>
            <person name="Andeer P.F."/>
            <person name="Li Z."/>
            <person name="Crits-Christoph A."/>
            <person name="Burstein D."/>
            <person name="Anantharaman K."/>
            <person name="Lane K.R."/>
            <person name="Thomas B.C."/>
            <person name="Pan C."/>
            <person name="Northen T.R."/>
            <person name="Banfield J.F."/>
        </authorList>
    </citation>
    <scope>NUCLEOTIDE SEQUENCE [LARGE SCALE GENOMIC DNA]</scope>
    <source>
        <strain evidence="3">NP_8</strain>
    </source>
</reference>
<comment type="caution">
    <text evidence="3">The sequence shown here is derived from an EMBL/GenBank/DDBJ whole genome shotgun (WGS) entry which is preliminary data.</text>
</comment>
<dbReference type="EMBL" id="VBAP01000099">
    <property type="protein sequence ID" value="TMI71852.1"/>
    <property type="molecule type" value="Genomic_DNA"/>
</dbReference>
<proteinExistence type="predicted"/>
<dbReference type="Gene3D" id="2.130.10.10">
    <property type="entry name" value="YVTN repeat-like/Quinoprotein amine dehydrogenase"/>
    <property type="match status" value="1"/>
</dbReference>
<name>A0A537IL99_9BACT</name>
<accession>A0A537IL99</accession>
<dbReference type="InterPro" id="IPR036278">
    <property type="entry name" value="Sialidase_sf"/>
</dbReference>
<dbReference type="InterPro" id="IPR015943">
    <property type="entry name" value="WD40/YVTN_repeat-like_dom_sf"/>
</dbReference>
<evidence type="ECO:0000256" key="1">
    <source>
        <dbReference type="SAM" id="MobiDB-lite"/>
    </source>
</evidence>